<dbReference type="Proteomes" id="UP000666562">
    <property type="component" value="Unassembled WGS sequence"/>
</dbReference>
<dbReference type="SMART" id="SM00382">
    <property type="entry name" value="AAA"/>
    <property type="match status" value="1"/>
</dbReference>
<dbReference type="GO" id="GO:0016887">
    <property type="term" value="F:ATP hydrolysis activity"/>
    <property type="evidence" value="ECO:0007669"/>
    <property type="project" value="InterPro"/>
</dbReference>
<dbReference type="CDD" id="cd00009">
    <property type="entry name" value="AAA"/>
    <property type="match status" value="1"/>
</dbReference>
<dbReference type="AlphaFoldDB" id="A0A8I1X2L3"/>
<feature type="domain" description="AAA+ ATPase" evidence="1">
    <location>
        <begin position="94"/>
        <end position="262"/>
    </location>
</feature>
<dbReference type="GO" id="GO:0005524">
    <property type="term" value="F:ATP binding"/>
    <property type="evidence" value="ECO:0007669"/>
    <property type="project" value="InterPro"/>
</dbReference>
<evidence type="ECO:0000313" key="2">
    <source>
        <dbReference type="EMBL" id="MBO8223074.1"/>
    </source>
</evidence>
<dbReference type="InterPro" id="IPR027417">
    <property type="entry name" value="P-loop_NTPase"/>
</dbReference>
<protein>
    <submittedName>
        <fullName evidence="2">AAA domain-containing protein</fullName>
    </submittedName>
</protein>
<dbReference type="Pfam" id="PF07728">
    <property type="entry name" value="AAA_5"/>
    <property type="match status" value="1"/>
</dbReference>
<evidence type="ECO:0000259" key="1">
    <source>
        <dbReference type="SMART" id="SM00382"/>
    </source>
</evidence>
<dbReference type="InterPro" id="IPR003593">
    <property type="entry name" value="AAA+_ATPase"/>
</dbReference>
<accession>A0A8I1X2L3</accession>
<organism evidence="2 3">
    <name type="scientific">Prochlorococcus marinus str. XMU1401</name>
    <dbReference type="NCBI Taxonomy" id="2052594"/>
    <lineage>
        <taxon>Bacteria</taxon>
        <taxon>Bacillati</taxon>
        <taxon>Cyanobacteriota</taxon>
        <taxon>Cyanophyceae</taxon>
        <taxon>Synechococcales</taxon>
        <taxon>Prochlorococcaceae</taxon>
        <taxon>Prochlorococcus</taxon>
    </lineage>
</organism>
<proteinExistence type="predicted"/>
<dbReference type="EMBL" id="JAAORC010000002">
    <property type="protein sequence ID" value="MBO8223074.1"/>
    <property type="molecule type" value="Genomic_DNA"/>
</dbReference>
<dbReference type="SUPFAM" id="SSF52540">
    <property type="entry name" value="P-loop containing nucleoside triphosphate hydrolases"/>
    <property type="match status" value="1"/>
</dbReference>
<dbReference type="Gene3D" id="3.40.50.300">
    <property type="entry name" value="P-loop containing nucleotide triphosphate hydrolases"/>
    <property type="match status" value="1"/>
</dbReference>
<dbReference type="InterPro" id="IPR052934">
    <property type="entry name" value="Methyl-DNA_Rec/Restrict_Enz"/>
</dbReference>
<name>A0A8I1X2L3_PROMR</name>
<dbReference type="PANTHER" id="PTHR37291:SF1">
    <property type="entry name" value="TYPE IV METHYL-DIRECTED RESTRICTION ENZYME ECOKMCRB SUBUNIT"/>
    <property type="match status" value="1"/>
</dbReference>
<comment type="caution">
    <text evidence="2">The sequence shown here is derived from an EMBL/GenBank/DDBJ whole genome shotgun (WGS) entry which is preliminary data.</text>
</comment>
<sequence length="364" mass="42047">MVFNYYKPKLEGDDVVFFRGNKRISEESICEDIKNIVISYKNCSDLNSENEIEPKNFQLKASERYTKYELDNIIEDGSFLSKEKLREIINRFKEKKNLILQGPPGTGKTWLAKRLAMVLIGREDLNGTQIKSVQFHPNLSYEDFVRGWRPGSNEKLILQEGIFMSLVKEANKFPNKNFVIVIDEINRGNPAQIFGELLTLIESTKRNPKDAIQLCYPSSEGDDSAVYLPENLYIIGTMNIADRSLALVDMAFRRRFAFINLDPNFNDAWRDYVVNKKEMDLNMANFIQRTLINLNTQISSDPKLGKDFQVGHSFFTPNNSLEGKDSKDWFKDIVKTEIKPLLEEYWFDSLEDSEKAIAQLTSNL</sequence>
<evidence type="ECO:0000313" key="3">
    <source>
        <dbReference type="Proteomes" id="UP000666562"/>
    </source>
</evidence>
<dbReference type="PANTHER" id="PTHR37291">
    <property type="entry name" value="5-METHYLCYTOSINE-SPECIFIC RESTRICTION ENZYME B"/>
    <property type="match status" value="1"/>
</dbReference>
<reference evidence="2" key="1">
    <citation type="submission" date="2020-03" db="EMBL/GenBank/DDBJ databases">
        <title>Genome differentiation and subclade ecological adaptation of Prochlorococcus HLII clade in the global ocean.</title>
        <authorList>
            <person name="Yan W."/>
            <person name="Fen X."/>
            <person name="Zhang W."/>
        </authorList>
    </citation>
    <scope>NUCLEOTIDE SEQUENCE</scope>
    <source>
        <strain evidence="2">XMU1401</strain>
    </source>
</reference>
<gene>
    <name evidence="2" type="ORF">HA142_06065</name>
</gene>
<dbReference type="InterPro" id="IPR011704">
    <property type="entry name" value="ATPase_dyneun-rel_AAA"/>
</dbReference>